<evidence type="ECO:0000259" key="4">
    <source>
        <dbReference type="Pfam" id="PF08241"/>
    </source>
</evidence>
<feature type="domain" description="Methyltransferase type 11" evidence="4">
    <location>
        <begin position="43"/>
        <end position="130"/>
    </location>
</feature>
<keyword evidence="3 5" id="KW-0808">Transferase</keyword>
<keyword evidence="2 5" id="KW-0489">Methyltransferase</keyword>
<dbReference type="KEGG" id="palb:EJC50_02900"/>
<dbReference type="GO" id="GO:0008757">
    <property type="term" value="F:S-adenosylmethionine-dependent methyltransferase activity"/>
    <property type="evidence" value="ECO:0007669"/>
    <property type="project" value="InterPro"/>
</dbReference>
<comment type="similarity">
    <text evidence="1">Belongs to the methyltransferase superfamily.</text>
</comment>
<evidence type="ECO:0000313" key="6">
    <source>
        <dbReference type="Proteomes" id="UP000272528"/>
    </source>
</evidence>
<dbReference type="OrthoDB" id="9797252at2"/>
<dbReference type="InterPro" id="IPR013216">
    <property type="entry name" value="Methyltransf_11"/>
</dbReference>
<evidence type="ECO:0000256" key="1">
    <source>
        <dbReference type="ARBA" id="ARBA00008361"/>
    </source>
</evidence>
<dbReference type="RefSeq" id="WP_126012138.1">
    <property type="nucleotide sequence ID" value="NZ_CP034437.1"/>
</dbReference>
<reference evidence="6" key="1">
    <citation type="submission" date="2018-12" db="EMBL/GenBank/DDBJ databases">
        <title>Genome sequence of Peanibacillus sp.</title>
        <authorList>
            <person name="Subramani G."/>
            <person name="Srinivasan S."/>
            <person name="Kim M.K."/>
        </authorList>
    </citation>
    <scope>NUCLEOTIDE SEQUENCE [LARGE SCALE GENOMIC DNA]</scope>
    <source>
        <strain evidence="6">18JY67-1</strain>
    </source>
</reference>
<proteinExistence type="inferred from homology"/>
<dbReference type="Pfam" id="PF08241">
    <property type="entry name" value="Methyltransf_11"/>
    <property type="match status" value="1"/>
</dbReference>
<sequence>MDSKARFSGKVDAYVKYRPTYPQAAVDYLYDTVGFTSHSLIADVGAGTGIFSGLLLERGSSVIAVEPNEPMREAAVAQLGAKSGFRTATGSAEETGLADHSVDFIVCAQSFHWFDRTLARAEFKRILRQDDGKAVLIWNTPLTEGTPFREGYEQLLLTYGTDYKTVNQKNILPEALAAFFRPGAMQEVRFENQQQFDYEGLCGRLASSSFVPVSGDPKYEPMMAALRTLFEQCQKDGLVNFDYETRLYWGSL</sequence>
<evidence type="ECO:0000256" key="3">
    <source>
        <dbReference type="ARBA" id="ARBA00022679"/>
    </source>
</evidence>
<dbReference type="EMBL" id="CP034437">
    <property type="protein sequence ID" value="AZN38739.1"/>
    <property type="molecule type" value="Genomic_DNA"/>
</dbReference>
<dbReference type="Gene3D" id="3.40.50.150">
    <property type="entry name" value="Vaccinia Virus protein VP39"/>
    <property type="match status" value="1"/>
</dbReference>
<keyword evidence="6" id="KW-1185">Reference proteome</keyword>
<dbReference type="InterPro" id="IPR029063">
    <property type="entry name" value="SAM-dependent_MTases_sf"/>
</dbReference>
<name>A0A3Q8X4H0_9BACL</name>
<evidence type="ECO:0000256" key="2">
    <source>
        <dbReference type="ARBA" id="ARBA00022603"/>
    </source>
</evidence>
<dbReference type="GO" id="GO:0032259">
    <property type="term" value="P:methylation"/>
    <property type="evidence" value="ECO:0007669"/>
    <property type="project" value="UniProtKB-KW"/>
</dbReference>
<dbReference type="SUPFAM" id="SSF53335">
    <property type="entry name" value="S-adenosyl-L-methionine-dependent methyltransferases"/>
    <property type="match status" value="1"/>
</dbReference>
<protein>
    <submittedName>
        <fullName evidence="5">Class I SAM-dependent methyltransferase</fullName>
    </submittedName>
</protein>
<dbReference type="CDD" id="cd02440">
    <property type="entry name" value="AdoMet_MTases"/>
    <property type="match status" value="1"/>
</dbReference>
<gene>
    <name evidence="5" type="ORF">EJC50_02900</name>
</gene>
<dbReference type="InterPro" id="IPR051052">
    <property type="entry name" value="Diverse_substrate_MTase"/>
</dbReference>
<accession>A0A3Q8X4H0</accession>
<evidence type="ECO:0000313" key="5">
    <source>
        <dbReference type="EMBL" id="AZN38739.1"/>
    </source>
</evidence>
<dbReference type="Proteomes" id="UP000272528">
    <property type="component" value="Chromosome"/>
</dbReference>
<dbReference type="AlphaFoldDB" id="A0A3Q8X4H0"/>
<dbReference type="PANTHER" id="PTHR44942">
    <property type="entry name" value="METHYLTRANSF_11 DOMAIN-CONTAINING PROTEIN"/>
    <property type="match status" value="1"/>
</dbReference>
<dbReference type="PANTHER" id="PTHR44942:SF4">
    <property type="entry name" value="METHYLTRANSFERASE TYPE 11 DOMAIN-CONTAINING PROTEIN"/>
    <property type="match status" value="1"/>
</dbReference>
<organism evidence="5 6">
    <name type="scientific">Paenibacillus albus</name>
    <dbReference type="NCBI Taxonomy" id="2495582"/>
    <lineage>
        <taxon>Bacteria</taxon>
        <taxon>Bacillati</taxon>
        <taxon>Bacillota</taxon>
        <taxon>Bacilli</taxon>
        <taxon>Bacillales</taxon>
        <taxon>Paenibacillaceae</taxon>
        <taxon>Paenibacillus</taxon>
    </lineage>
</organism>